<dbReference type="Gene3D" id="3.40.50.12780">
    <property type="entry name" value="N-terminal domain of ligase-like"/>
    <property type="match status" value="1"/>
</dbReference>
<dbReference type="CDD" id="cd05966">
    <property type="entry name" value="ACS"/>
    <property type="match status" value="1"/>
</dbReference>
<dbReference type="EMBL" id="FOXQ01000008">
    <property type="protein sequence ID" value="SFQ28371.1"/>
    <property type="molecule type" value="Genomic_DNA"/>
</dbReference>
<feature type="domain" description="AMP-binding enzyme C-terminal" evidence="8">
    <location>
        <begin position="530"/>
        <end position="607"/>
    </location>
</feature>
<evidence type="ECO:0000256" key="4">
    <source>
        <dbReference type="ARBA" id="ARBA00022840"/>
    </source>
</evidence>
<evidence type="ECO:0000256" key="3">
    <source>
        <dbReference type="ARBA" id="ARBA00022741"/>
    </source>
</evidence>
<dbReference type="Pfam" id="PF13193">
    <property type="entry name" value="AMP-binding_C"/>
    <property type="match status" value="1"/>
</dbReference>
<evidence type="ECO:0000256" key="1">
    <source>
        <dbReference type="ARBA" id="ARBA00006432"/>
    </source>
</evidence>
<dbReference type="Proteomes" id="UP000199031">
    <property type="component" value="Unassembled WGS sequence"/>
</dbReference>
<evidence type="ECO:0000256" key="2">
    <source>
        <dbReference type="ARBA" id="ARBA00022598"/>
    </source>
</evidence>
<evidence type="ECO:0000259" key="8">
    <source>
        <dbReference type="Pfam" id="PF13193"/>
    </source>
</evidence>
<evidence type="ECO:0000256" key="6">
    <source>
        <dbReference type="NCBIfam" id="TIGR02188"/>
    </source>
</evidence>
<keyword evidence="11" id="KW-1185">Reference proteome</keyword>
<dbReference type="Pfam" id="PF00501">
    <property type="entry name" value="AMP-binding"/>
    <property type="match status" value="1"/>
</dbReference>
<dbReference type="PANTHER" id="PTHR24095">
    <property type="entry name" value="ACETYL-COENZYME A SYNTHETASE"/>
    <property type="match status" value="1"/>
</dbReference>
<keyword evidence="5" id="KW-0007">Acetylation</keyword>
<organism evidence="10 11">
    <name type="scientific">Parafilimonas terrae</name>
    <dbReference type="NCBI Taxonomy" id="1465490"/>
    <lineage>
        <taxon>Bacteria</taxon>
        <taxon>Pseudomonadati</taxon>
        <taxon>Bacteroidota</taxon>
        <taxon>Chitinophagia</taxon>
        <taxon>Chitinophagales</taxon>
        <taxon>Chitinophagaceae</taxon>
        <taxon>Parafilimonas</taxon>
    </lineage>
</organism>
<feature type="domain" description="AMP-dependent synthetase/ligase" evidence="7">
    <location>
        <begin position="70"/>
        <end position="468"/>
    </location>
</feature>
<dbReference type="PANTHER" id="PTHR24095:SF14">
    <property type="entry name" value="ACETYL-COENZYME A SYNTHETASE 1"/>
    <property type="match status" value="1"/>
</dbReference>
<protein>
    <recommendedName>
        <fullName evidence="6">Acetate--CoA ligase</fullName>
        <ecNumber evidence="6">6.2.1.1</ecNumber>
    </recommendedName>
</protein>
<gene>
    <name evidence="10" type="ORF">SAMN05444277_10818</name>
</gene>
<dbReference type="InterPro" id="IPR020845">
    <property type="entry name" value="AMP-binding_CS"/>
</dbReference>
<dbReference type="EC" id="6.2.1.1" evidence="6"/>
<dbReference type="InterPro" id="IPR025110">
    <property type="entry name" value="AMP-bd_C"/>
</dbReference>
<evidence type="ECO:0000313" key="11">
    <source>
        <dbReference type="Proteomes" id="UP000199031"/>
    </source>
</evidence>
<proteinExistence type="inferred from homology"/>
<dbReference type="GO" id="GO:0005524">
    <property type="term" value="F:ATP binding"/>
    <property type="evidence" value="ECO:0007669"/>
    <property type="project" value="UniProtKB-KW"/>
</dbReference>
<dbReference type="FunFam" id="3.40.50.12780:FF:000001">
    <property type="entry name" value="Acetyl-coenzyme A synthetase"/>
    <property type="match status" value="1"/>
</dbReference>
<evidence type="ECO:0000313" key="10">
    <source>
        <dbReference type="EMBL" id="SFQ28371.1"/>
    </source>
</evidence>
<dbReference type="InterPro" id="IPR000873">
    <property type="entry name" value="AMP-dep_synth/lig_dom"/>
</dbReference>
<dbReference type="STRING" id="1465490.SAMN05444277_10818"/>
<reference evidence="10 11" key="1">
    <citation type="submission" date="2016-10" db="EMBL/GenBank/DDBJ databases">
        <authorList>
            <person name="de Groot N.N."/>
        </authorList>
    </citation>
    <scope>NUCLEOTIDE SEQUENCE [LARGE SCALE GENOMIC DNA]</scope>
    <source>
        <strain evidence="10 11">DSM 28286</strain>
    </source>
</reference>
<dbReference type="AlphaFoldDB" id="A0A1I5X8X4"/>
<dbReference type="InterPro" id="IPR045851">
    <property type="entry name" value="AMP-bd_C_sf"/>
</dbReference>
<name>A0A1I5X8X4_9BACT</name>
<feature type="domain" description="Acetyl-coenzyme A synthetase N-terminal" evidence="9">
    <location>
        <begin position="13"/>
        <end position="68"/>
    </location>
</feature>
<dbReference type="RefSeq" id="WP_090659250.1">
    <property type="nucleotide sequence ID" value="NZ_FOXQ01000008.1"/>
</dbReference>
<dbReference type="Gene3D" id="3.30.300.30">
    <property type="match status" value="1"/>
</dbReference>
<evidence type="ECO:0000259" key="9">
    <source>
        <dbReference type="Pfam" id="PF16177"/>
    </source>
</evidence>
<dbReference type="Pfam" id="PF16177">
    <property type="entry name" value="ACAS_N"/>
    <property type="match status" value="1"/>
</dbReference>
<dbReference type="GO" id="GO:0019427">
    <property type="term" value="P:acetyl-CoA biosynthetic process from acetate"/>
    <property type="evidence" value="ECO:0007669"/>
    <property type="project" value="UniProtKB-UniRule"/>
</dbReference>
<keyword evidence="2" id="KW-0436">Ligase</keyword>
<dbReference type="GO" id="GO:0016208">
    <property type="term" value="F:AMP binding"/>
    <property type="evidence" value="ECO:0007669"/>
    <property type="project" value="InterPro"/>
</dbReference>
<dbReference type="GO" id="GO:0003987">
    <property type="term" value="F:acetate-CoA ligase activity"/>
    <property type="evidence" value="ECO:0007669"/>
    <property type="project" value="UniProtKB-UniRule"/>
</dbReference>
<dbReference type="NCBIfam" id="TIGR02188">
    <property type="entry name" value="Ac_CoA_lig_AcsA"/>
    <property type="match status" value="1"/>
</dbReference>
<dbReference type="NCBIfam" id="NF001208">
    <property type="entry name" value="PRK00174.1"/>
    <property type="match status" value="1"/>
</dbReference>
<dbReference type="PROSITE" id="PS00455">
    <property type="entry name" value="AMP_BINDING"/>
    <property type="match status" value="1"/>
</dbReference>
<dbReference type="InterPro" id="IPR011904">
    <property type="entry name" value="Ac_CoA_lig"/>
</dbReference>
<comment type="similarity">
    <text evidence="1">Belongs to the ATP-dependent AMP-binding enzyme family.</text>
</comment>
<dbReference type="OrthoDB" id="9778383at2"/>
<sequence>MPYPFQITSLEEYQLRYKQSVENPEKFWSEVAESFLWKKKWDKVLEWNFTEPKVEWFKGAKLNITENCIDRHLAEKGDLPAIIWEPNNPEERTRVVTYNRLHKRVCQVAQMLKNNGVKKGDRVCIYMGMVPELAYAVLGCARIGAIHSVIFGGFSAQSIADRLEDAKAEYIITCDGAYRGEKVIPLKDVIDDALVGNKTVKRVIVFTRTRTPVSMIKGRDIWWEDEMLYAEEQVEKNGVVKFDAEEMDAEDPLFILYTSGSTGKPKGVVHSCAGYMIFTAYSFVNVFQYQFPQVHFCTADIGWITGHSYIVYGPLAAGATSLMFEGIPTWPDAGRFWNIVDKYKVNILYTAPTAIRSLMGFGEAPLKDKDLSSLQILGTVGEPINEEAWHWYDENIGKKKSPIVDTWWQTETAGILISNLAGVTPSKPSWATLPLPGVQPLLVDESGQEVTEPDEEGLYKGNLCIKFPWPSIIRTTYGDHERCRTNYFATYPGLYFTGDGVLKDKDGNYRITGRVDDVLNVSGHRIGTAEVENAINMHSGVVESAVVGYPHDIKGQGIYAYVIYTGTHDAELTKRDITMTVSRIIGPIAKPDKIQFVSGLPKTRSGKIMRRILRKIAEGETKNIGDTTSLLDPNIVEEIKNGKV</sequence>
<accession>A0A1I5X8X4</accession>
<dbReference type="SUPFAM" id="SSF56801">
    <property type="entry name" value="Acetyl-CoA synthetase-like"/>
    <property type="match status" value="1"/>
</dbReference>
<evidence type="ECO:0000256" key="5">
    <source>
        <dbReference type="ARBA" id="ARBA00022990"/>
    </source>
</evidence>
<dbReference type="InterPro" id="IPR042099">
    <property type="entry name" value="ANL_N_sf"/>
</dbReference>
<dbReference type="InterPro" id="IPR032387">
    <property type="entry name" value="ACAS_N"/>
</dbReference>
<evidence type="ECO:0000259" key="7">
    <source>
        <dbReference type="Pfam" id="PF00501"/>
    </source>
</evidence>
<keyword evidence="3" id="KW-0547">Nucleotide-binding</keyword>
<keyword evidence="4" id="KW-0067">ATP-binding</keyword>